<accession>A0A9P4NVS4</accession>
<evidence type="ECO:0000256" key="1">
    <source>
        <dbReference type="SAM" id="Coils"/>
    </source>
</evidence>
<dbReference type="AlphaFoldDB" id="A0A9P4NVS4"/>
<evidence type="ECO:0000313" key="3">
    <source>
        <dbReference type="Proteomes" id="UP000800235"/>
    </source>
</evidence>
<organism evidence="2 3">
    <name type="scientific">Tothia fuscella</name>
    <dbReference type="NCBI Taxonomy" id="1048955"/>
    <lineage>
        <taxon>Eukaryota</taxon>
        <taxon>Fungi</taxon>
        <taxon>Dikarya</taxon>
        <taxon>Ascomycota</taxon>
        <taxon>Pezizomycotina</taxon>
        <taxon>Dothideomycetes</taxon>
        <taxon>Pleosporomycetidae</taxon>
        <taxon>Venturiales</taxon>
        <taxon>Cylindrosympodiaceae</taxon>
        <taxon>Tothia</taxon>
    </lineage>
</organism>
<name>A0A9P4NVS4_9PEZI</name>
<dbReference type="EMBL" id="MU007025">
    <property type="protein sequence ID" value="KAF2432627.1"/>
    <property type="molecule type" value="Genomic_DNA"/>
</dbReference>
<protein>
    <submittedName>
        <fullName evidence="2">Uncharacterized protein</fullName>
    </submittedName>
</protein>
<proteinExistence type="predicted"/>
<keyword evidence="1" id="KW-0175">Coiled coil</keyword>
<dbReference type="Proteomes" id="UP000800235">
    <property type="component" value="Unassembled WGS sequence"/>
</dbReference>
<sequence length="77" mass="9099">MGSVYRIMVPMRDPLSNIWQQLIIRTVILDQIKRVEEENKRLQEQIDGLKLKKASARLEDAELRNKMLREELEGFSS</sequence>
<gene>
    <name evidence="2" type="ORF">EJ08DRAFT_648057</name>
</gene>
<evidence type="ECO:0000313" key="2">
    <source>
        <dbReference type="EMBL" id="KAF2432627.1"/>
    </source>
</evidence>
<reference evidence="2" key="1">
    <citation type="journal article" date="2020" name="Stud. Mycol.">
        <title>101 Dothideomycetes genomes: a test case for predicting lifestyles and emergence of pathogens.</title>
        <authorList>
            <person name="Haridas S."/>
            <person name="Albert R."/>
            <person name="Binder M."/>
            <person name="Bloem J."/>
            <person name="Labutti K."/>
            <person name="Salamov A."/>
            <person name="Andreopoulos B."/>
            <person name="Baker S."/>
            <person name="Barry K."/>
            <person name="Bills G."/>
            <person name="Bluhm B."/>
            <person name="Cannon C."/>
            <person name="Castanera R."/>
            <person name="Culley D."/>
            <person name="Daum C."/>
            <person name="Ezra D."/>
            <person name="Gonzalez J."/>
            <person name="Henrissat B."/>
            <person name="Kuo A."/>
            <person name="Liang C."/>
            <person name="Lipzen A."/>
            <person name="Lutzoni F."/>
            <person name="Magnuson J."/>
            <person name="Mondo S."/>
            <person name="Nolan M."/>
            <person name="Ohm R."/>
            <person name="Pangilinan J."/>
            <person name="Park H.-J."/>
            <person name="Ramirez L."/>
            <person name="Alfaro M."/>
            <person name="Sun H."/>
            <person name="Tritt A."/>
            <person name="Yoshinaga Y."/>
            <person name="Zwiers L.-H."/>
            <person name="Turgeon B."/>
            <person name="Goodwin S."/>
            <person name="Spatafora J."/>
            <person name="Crous P."/>
            <person name="Grigoriev I."/>
        </authorList>
    </citation>
    <scope>NUCLEOTIDE SEQUENCE</scope>
    <source>
        <strain evidence="2">CBS 130266</strain>
    </source>
</reference>
<feature type="coiled-coil region" evidence="1">
    <location>
        <begin position="25"/>
        <end position="71"/>
    </location>
</feature>
<keyword evidence="3" id="KW-1185">Reference proteome</keyword>
<comment type="caution">
    <text evidence="2">The sequence shown here is derived from an EMBL/GenBank/DDBJ whole genome shotgun (WGS) entry which is preliminary data.</text>
</comment>